<dbReference type="InterPro" id="IPR023151">
    <property type="entry name" value="PEP_util_CS"/>
</dbReference>
<reference evidence="24" key="1">
    <citation type="submission" date="2021-05" db="EMBL/GenBank/DDBJ databases">
        <authorList>
            <person name="Kaiqin L."/>
            <person name="Jian G."/>
        </authorList>
    </citation>
    <scope>NUCLEOTIDE SEQUENCE</scope>
    <source>
        <strain evidence="24">HDS5</strain>
    </source>
</reference>
<evidence type="ECO:0000256" key="4">
    <source>
        <dbReference type="ARBA" id="ARBA00004496"/>
    </source>
</evidence>
<name>A0A975LAY7_9ACTN</name>
<dbReference type="InterPro" id="IPR008731">
    <property type="entry name" value="PTS_EIN"/>
</dbReference>
<evidence type="ECO:0000256" key="14">
    <source>
        <dbReference type="ARBA" id="ARBA00022777"/>
    </source>
</evidence>
<evidence type="ECO:0000259" key="22">
    <source>
        <dbReference type="Pfam" id="PF02896"/>
    </source>
</evidence>
<evidence type="ECO:0000256" key="18">
    <source>
        <dbReference type="PIRSR" id="PIRSR000732-1"/>
    </source>
</evidence>
<dbReference type="Pfam" id="PF00391">
    <property type="entry name" value="PEP-utilizers"/>
    <property type="match status" value="1"/>
</dbReference>
<comment type="subcellular location">
    <subcellularLocation>
        <location evidence="4 17">Cytoplasm</location>
    </subcellularLocation>
</comment>
<organism evidence="24 25">
    <name type="scientific">Nocardiopsis eucommiae</name>
    <dbReference type="NCBI Taxonomy" id="2831970"/>
    <lineage>
        <taxon>Bacteria</taxon>
        <taxon>Bacillati</taxon>
        <taxon>Actinomycetota</taxon>
        <taxon>Actinomycetes</taxon>
        <taxon>Streptosporangiales</taxon>
        <taxon>Nocardiopsidaceae</taxon>
        <taxon>Nocardiopsis</taxon>
    </lineage>
</organism>
<dbReference type="PRINTS" id="PR01736">
    <property type="entry name" value="PHPHTRNFRASE"/>
</dbReference>
<protein>
    <recommendedName>
        <fullName evidence="7 17">Phosphoenolpyruvate-protein phosphotransferase</fullName>
        <ecNumber evidence="6 17">2.7.3.9</ecNumber>
    </recommendedName>
    <alternativeName>
        <fullName evidence="16 17">Phosphotransferase system, enzyme I</fullName>
    </alternativeName>
</protein>
<feature type="domain" description="PEP-utilising enzyme mobile" evidence="21">
    <location>
        <begin position="156"/>
        <end position="225"/>
    </location>
</feature>
<dbReference type="PANTHER" id="PTHR46244:SF3">
    <property type="entry name" value="PHOSPHOENOLPYRUVATE-PROTEIN PHOSPHOTRANSFERASE"/>
    <property type="match status" value="1"/>
</dbReference>
<dbReference type="GO" id="GO:0009401">
    <property type="term" value="P:phosphoenolpyruvate-dependent sugar phosphotransferase system"/>
    <property type="evidence" value="ECO:0007669"/>
    <property type="project" value="UniProtKB-KW"/>
</dbReference>
<dbReference type="GO" id="GO:0046872">
    <property type="term" value="F:metal ion binding"/>
    <property type="evidence" value="ECO:0007669"/>
    <property type="project" value="UniProtKB-KW"/>
</dbReference>
<keyword evidence="12 17" id="KW-0598">Phosphotransferase system</keyword>
<dbReference type="Gene3D" id="3.20.20.60">
    <property type="entry name" value="Phosphoenolpyruvate-binding domains"/>
    <property type="match status" value="1"/>
</dbReference>
<dbReference type="GO" id="GO:0016301">
    <property type="term" value="F:kinase activity"/>
    <property type="evidence" value="ECO:0007669"/>
    <property type="project" value="UniProtKB-KW"/>
</dbReference>
<dbReference type="NCBIfam" id="TIGR01417">
    <property type="entry name" value="PTS_I_fam"/>
    <property type="match status" value="1"/>
</dbReference>
<evidence type="ECO:0000256" key="3">
    <source>
        <dbReference type="ARBA" id="ARBA00002728"/>
    </source>
</evidence>
<feature type="domain" description="Phosphotransferase system enzyme I N-terminal" evidence="23">
    <location>
        <begin position="11"/>
        <end position="127"/>
    </location>
</feature>
<dbReference type="PIRSF" id="PIRSF000732">
    <property type="entry name" value="PTS_enzyme_I"/>
    <property type="match status" value="1"/>
</dbReference>
<evidence type="ECO:0000256" key="1">
    <source>
        <dbReference type="ARBA" id="ARBA00000683"/>
    </source>
</evidence>
<dbReference type="InterPro" id="IPR015813">
    <property type="entry name" value="Pyrv/PenolPyrv_kinase-like_dom"/>
</dbReference>
<dbReference type="InterPro" id="IPR008279">
    <property type="entry name" value="PEP-util_enz_mobile_dom"/>
</dbReference>
<accession>A0A975LAY7</accession>
<feature type="binding site" evidence="20">
    <location>
        <position position="441"/>
    </location>
    <ligand>
        <name>Mg(2+)</name>
        <dbReference type="ChEBI" id="CHEBI:18420"/>
    </ligand>
</feature>
<evidence type="ECO:0000256" key="10">
    <source>
        <dbReference type="ARBA" id="ARBA00022597"/>
    </source>
</evidence>
<feature type="binding site" evidence="19">
    <location>
        <position position="327"/>
    </location>
    <ligand>
        <name>phosphoenolpyruvate</name>
        <dbReference type="ChEBI" id="CHEBI:58702"/>
    </ligand>
</feature>
<dbReference type="SUPFAM" id="SSF52009">
    <property type="entry name" value="Phosphohistidine domain"/>
    <property type="match status" value="1"/>
</dbReference>
<evidence type="ECO:0000259" key="21">
    <source>
        <dbReference type="Pfam" id="PF00391"/>
    </source>
</evidence>
<dbReference type="EC" id="2.7.3.9" evidence="6 17"/>
<evidence type="ECO:0000256" key="16">
    <source>
        <dbReference type="ARBA" id="ARBA00033235"/>
    </source>
</evidence>
<evidence type="ECO:0000256" key="19">
    <source>
        <dbReference type="PIRSR" id="PIRSR000732-2"/>
    </source>
</evidence>
<evidence type="ECO:0000256" key="2">
    <source>
        <dbReference type="ARBA" id="ARBA00001946"/>
    </source>
</evidence>
<evidence type="ECO:0000256" key="13">
    <source>
        <dbReference type="ARBA" id="ARBA00022723"/>
    </source>
</evidence>
<comment type="cofactor">
    <cofactor evidence="2 17 20">
        <name>Mg(2+)</name>
        <dbReference type="ChEBI" id="CHEBI:18420"/>
    </cofactor>
</comment>
<dbReference type="PROSITE" id="PS00370">
    <property type="entry name" value="PEP_ENZYMES_PHOS_SITE"/>
    <property type="match status" value="1"/>
</dbReference>
<dbReference type="InterPro" id="IPR006318">
    <property type="entry name" value="PTS_EI-like"/>
</dbReference>
<dbReference type="InterPro" id="IPR050499">
    <property type="entry name" value="PEP-utilizing_PTS_enzyme"/>
</dbReference>
<keyword evidence="15 17" id="KW-0460">Magnesium</keyword>
<evidence type="ECO:0000259" key="23">
    <source>
        <dbReference type="Pfam" id="PF05524"/>
    </source>
</evidence>
<dbReference type="AlphaFoldDB" id="A0A975LAY7"/>
<keyword evidence="14 17" id="KW-0418">Kinase</keyword>
<comment type="similarity">
    <text evidence="5 17">Belongs to the PEP-utilizing enzyme family.</text>
</comment>
<sequence>MEQTNPTRALEGIAAGPGGAVAPVARMAAPPSLPDVEPEVADVGAEQEAARDALESVATDLEGRAAGLDGEAAAVLNAQALMARDPELRRQVEEGVAGGRAAAWAVREACGRYQDLLLAAGGYLAERAADLADIRDRAVSVLLGLPMPGLPDPGHPHVLVAEDLAPADTVRLDTDQVKAIVTRLGGPTSHTVILARSLGLPAVVGCPGAADLTDGTVVAVDGDQGTVEVDPDPEVAERVRLRAERRRAVLAESSGPGRTADGVAVSLLLNAGEGDPDEAGAHDSEGIGLLRTEFLFLDRAEPPTVAEQTESYTNLFRAFEGRTVTVRTLDAGSDKPLAFADTGEEDNPALGVRGFRTARVHPNLLSDQLTAIAAATKACEGTRVRVMAPMVSTPAETEEFATLARSAGITEVGVMVEVPAAALLADRLLSRVDFVSIGTNDLAQYTMAADRTLGSLPDLLDPWQPALLSLIGQVGSAGQRAERSVGVCGEAAADPLLALVLVGLGVTSLSAAPPALPAVRFALARHTEEECRALASLALNAETPAHARESVRKAAHAEVTDL</sequence>
<dbReference type="GO" id="GO:0008965">
    <property type="term" value="F:phosphoenolpyruvate-protein phosphotransferase activity"/>
    <property type="evidence" value="ECO:0007669"/>
    <property type="project" value="UniProtKB-EC"/>
</dbReference>
<keyword evidence="25" id="KW-1185">Reference proteome</keyword>
<proteinExistence type="inferred from homology"/>
<evidence type="ECO:0000256" key="5">
    <source>
        <dbReference type="ARBA" id="ARBA00007837"/>
    </source>
</evidence>
<dbReference type="InterPro" id="IPR036637">
    <property type="entry name" value="Phosphohistidine_dom_sf"/>
</dbReference>
<keyword evidence="10 17" id="KW-0762">Sugar transport</keyword>
<dbReference type="Proteomes" id="UP000682416">
    <property type="component" value="Chromosome"/>
</dbReference>
<evidence type="ECO:0000256" key="17">
    <source>
        <dbReference type="PIRNR" id="PIRNR000732"/>
    </source>
</evidence>
<keyword evidence="11 17" id="KW-0808">Transferase</keyword>
<evidence type="ECO:0000256" key="15">
    <source>
        <dbReference type="ARBA" id="ARBA00022842"/>
    </source>
</evidence>
<feature type="binding site" evidence="19">
    <location>
        <position position="291"/>
    </location>
    <ligand>
        <name>phosphoenolpyruvate</name>
        <dbReference type="ChEBI" id="CHEBI:58702"/>
    </ligand>
</feature>
<dbReference type="PROSITE" id="PS00742">
    <property type="entry name" value="PEP_ENZYMES_2"/>
    <property type="match status" value="1"/>
</dbReference>
<evidence type="ECO:0000256" key="7">
    <source>
        <dbReference type="ARBA" id="ARBA00016544"/>
    </source>
</evidence>
<evidence type="ECO:0000313" key="24">
    <source>
        <dbReference type="EMBL" id="QVJ01872.1"/>
    </source>
</evidence>
<feature type="active site" description="Tele-phosphohistidine intermediate" evidence="18">
    <location>
        <position position="190"/>
    </location>
</feature>
<dbReference type="KEGG" id="nec:KGD82_02420"/>
<evidence type="ECO:0000256" key="12">
    <source>
        <dbReference type="ARBA" id="ARBA00022683"/>
    </source>
</evidence>
<dbReference type="InterPro" id="IPR018274">
    <property type="entry name" value="PEP_util_AS"/>
</dbReference>
<comment type="function">
    <text evidence="3 17">General (non sugar-specific) component of the phosphoenolpyruvate-dependent sugar phosphotransferase system (sugar PTS). This major carbohydrate active-transport system catalyzes the phosphorylation of incoming sugar substrates concomitantly with their translocation across the cell membrane. Enzyme I transfers the phosphoryl group from phosphoenolpyruvate (PEP) to the phosphoryl carrier protein (HPr).</text>
</comment>
<evidence type="ECO:0000256" key="9">
    <source>
        <dbReference type="ARBA" id="ARBA00022490"/>
    </source>
</evidence>
<dbReference type="Pfam" id="PF02896">
    <property type="entry name" value="PEP-utilizers_C"/>
    <property type="match status" value="1"/>
</dbReference>
<evidence type="ECO:0000256" key="20">
    <source>
        <dbReference type="PIRSR" id="PIRSR000732-3"/>
    </source>
</evidence>
<dbReference type="SUPFAM" id="SSF47831">
    <property type="entry name" value="Enzyme I of the PEP:sugar phosphotransferase system HPr-binding (sub)domain"/>
    <property type="match status" value="1"/>
</dbReference>
<evidence type="ECO:0000256" key="6">
    <source>
        <dbReference type="ARBA" id="ARBA00012232"/>
    </source>
</evidence>
<dbReference type="Gene3D" id="3.50.30.10">
    <property type="entry name" value="Phosphohistidine domain"/>
    <property type="match status" value="1"/>
</dbReference>
<keyword evidence="8 17" id="KW-0813">Transport</keyword>
<feature type="binding site" evidence="20">
    <location>
        <position position="417"/>
    </location>
    <ligand>
        <name>Mg(2+)</name>
        <dbReference type="ChEBI" id="CHEBI:18420"/>
    </ligand>
</feature>
<dbReference type="InterPro" id="IPR040442">
    <property type="entry name" value="Pyrv_kinase-like_dom_sf"/>
</dbReference>
<evidence type="ECO:0000313" key="25">
    <source>
        <dbReference type="Proteomes" id="UP000682416"/>
    </source>
</evidence>
<evidence type="ECO:0000256" key="8">
    <source>
        <dbReference type="ARBA" id="ARBA00022448"/>
    </source>
</evidence>
<comment type="catalytic activity">
    <reaction evidence="1 17">
        <text>L-histidyl-[protein] + phosphoenolpyruvate = N(pros)-phospho-L-histidyl-[protein] + pyruvate</text>
        <dbReference type="Rhea" id="RHEA:23880"/>
        <dbReference type="Rhea" id="RHEA-COMP:9745"/>
        <dbReference type="Rhea" id="RHEA-COMP:9746"/>
        <dbReference type="ChEBI" id="CHEBI:15361"/>
        <dbReference type="ChEBI" id="CHEBI:29979"/>
        <dbReference type="ChEBI" id="CHEBI:58702"/>
        <dbReference type="ChEBI" id="CHEBI:64837"/>
        <dbReference type="EC" id="2.7.3.9"/>
    </reaction>
</comment>
<dbReference type="Pfam" id="PF05524">
    <property type="entry name" value="PEP-utilisers_N"/>
    <property type="match status" value="1"/>
</dbReference>
<dbReference type="InterPro" id="IPR036618">
    <property type="entry name" value="PtsI_HPr-bd_sf"/>
</dbReference>
<keyword evidence="9 17" id="KW-0963">Cytoplasm</keyword>
<dbReference type="InterPro" id="IPR000121">
    <property type="entry name" value="PEP_util_C"/>
</dbReference>
<keyword evidence="13 17" id="KW-0479">Metal-binding</keyword>
<dbReference type="Gene3D" id="1.10.274.10">
    <property type="entry name" value="PtsI, HPr-binding domain"/>
    <property type="match status" value="1"/>
</dbReference>
<feature type="active site" description="Proton donor" evidence="18">
    <location>
        <position position="488"/>
    </location>
</feature>
<dbReference type="PANTHER" id="PTHR46244">
    <property type="entry name" value="PHOSPHOENOLPYRUVATE-PROTEIN PHOSPHOTRANSFERASE"/>
    <property type="match status" value="1"/>
</dbReference>
<feature type="binding site" evidence="19">
    <location>
        <position position="451"/>
    </location>
    <ligand>
        <name>phosphoenolpyruvate</name>
        <dbReference type="ChEBI" id="CHEBI:58702"/>
    </ligand>
</feature>
<feature type="binding site" evidence="19">
    <location>
        <begin position="440"/>
        <end position="441"/>
    </location>
    <ligand>
        <name>phosphoenolpyruvate</name>
        <dbReference type="ChEBI" id="CHEBI:58702"/>
    </ligand>
</feature>
<dbReference type="InterPro" id="IPR024692">
    <property type="entry name" value="PTS_EI"/>
</dbReference>
<feature type="domain" description="PEP-utilising enzyme C-terminal" evidence="22">
    <location>
        <begin position="256"/>
        <end position="525"/>
    </location>
</feature>
<evidence type="ECO:0000256" key="11">
    <source>
        <dbReference type="ARBA" id="ARBA00022679"/>
    </source>
</evidence>
<dbReference type="SUPFAM" id="SSF51621">
    <property type="entry name" value="Phosphoenolpyruvate/pyruvate domain"/>
    <property type="match status" value="1"/>
</dbReference>
<gene>
    <name evidence="24" type="primary">ptsP</name>
    <name evidence="24" type="ORF">KGD82_02420</name>
</gene>
<dbReference type="GO" id="GO:0005737">
    <property type="term" value="C:cytoplasm"/>
    <property type="evidence" value="ECO:0007669"/>
    <property type="project" value="UniProtKB-SubCell"/>
</dbReference>
<dbReference type="EMBL" id="CP074402">
    <property type="protein sequence ID" value="QVJ01872.1"/>
    <property type="molecule type" value="Genomic_DNA"/>
</dbReference>